<name>H8IW85_MYCIA</name>
<keyword evidence="2" id="KW-0067">ATP-binding</keyword>
<dbReference type="KEGG" id="mia:OCU_47500"/>
<dbReference type="RefSeq" id="WP_014381351.1">
    <property type="nucleotide sequence ID" value="NC_016946.1"/>
</dbReference>
<dbReference type="Pfam" id="PF00012">
    <property type="entry name" value="HSP70"/>
    <property type="match status" value="1"/>
</dbReference>
<dbReference type="GO" id="GO:0140662">
    <property type="term" value="F:ATP-dependent protein folding chaperone"/>
    <property type="evidence" value="ECO:0007669"/>
    <property type="project" value="InterPro"/>
</dbReference>
<dbReference type="GeneID" id="77299782"/>
<dbReference type="GO" id="GO:0005524">
    <property type="term" value="F:ATP binding"/>
    <property type="evidence" value="ECO:0007669"/>
    <property type="project" value="UniProtKB-KW"/>
</dbReference>
<feature type="region of interest" description="Disordered" evidence="4">
    <location>
        <begin position="469"/>
        <end position="594"/>
    </location>
</feature>
<dbReference type="AlphaFoldDB" id="H8IW85"/>
<gene>
    <name evidence="5" type="ordered locus">OCU_47500</name>
</gene>
<evidence type="ECO:0000256" key="1">
    <source>
        <dbReference type="ARBA" id="ARBA00022741"/>
    </source>
</evidence>
<reference evidence="5 6" key="1">
    <citation type="journal article" date="2012" name="J. Bacteriol.">
        <title>Complete genome sequence of Mycobacterium intracellulare strain ATCC 13950T.</title>
        <authorList>
            <person name="Kim B.J."/>
            <person name="Choi B.S."/>
            <person name="Lim J.S."/>
            <person name="Choi I.Y."/>
            <person name="Lee J.H."/>
            <person name="Chun J."/>
            <person name="Kook Y.H."/>
            <person name="Kim B.J."/>
        </authorList>
    </citation>
    <scope>NUCLEOTIDE SEQUENCE [LARGE SCALE GENOMIC DNA]</scope>
    <source>
        <strain evidence="6">ATCC 13950 / DSM 43223 / JCM 6384 / NCTC 13025 / 3600</strain>
    </source>
</reference>
<accession>H8IW85</accession>
<feature type="compositionally biased region" description="Low complexity" evidence="4">
    <location>
        <begin position="616"/>
        <end position="643"/>
    </location>
</feature>
<organism evidence="5 6">
    <name type="scientific">Mycobacterium intracellulare (strain ATCC 13950 / DSM 43223 / JCM 6384 / NCTC 13025 / 3600)</name>
    <dbReference type="NCBI Taxonomy" id="487521"/>
    <lineage>
        <taxon>Bacteria</taxon>
        <taxon>Bacillati</taxon>
        <taxon>Actinomycetota</taxon>
        <taxon>Actinomycetes</taxon>
        <taxon>Mycobacteriales</taxon>
        <taxon>Mycobacteriaceae</taxon>
        <taxon>Mycobacterium</taxon>
        <taxon>Mycobacterium avium complex (MAC)</taxon>
    </lineage>
</organism>
<evidence type="ECO:0000256" key="2">
    <source>
        <dbReference type="ARBA" id="ARBA00022840"/>
    </source>
</evidence>
<evidence type="ECO:0000313" key="6">
    <source>
        <dbReference type="Proteomes" id="UP000008004"/>
    </source>
</evidence>
<dbReference type="InterPro" id="IPR013126">
    <property type="entry name" value="Hsp_70_fam"/>
</dbReference>
<feature type="compositionally biased region" description="Pro residues" evidence="4">
    <location>
        <begin position="470"/>
        <end position="542"/>
    </location>
</feature>
<dbReference type="SUPFAM" id="SSF53067">
    <property type="entry name" value="Actin-like ATPase domain"/>
    <property type="match status" value="1"/>
</dbReference>
<feature type="compositionally biased region" description="Low complexity" evidence="4">
    <location>
        <begin position="582"/>
        <end position="594"/>
    </location>
</feature>
<dbReference type="Proteomes" id="UP000008004">
    <property type="component" value="Chromosome"/>
</dbReference>
<dbReference type="CDD" id="cd10170">
    <property type="entry name" value="ASKHA_NBD_HSP70"/>
    <property type="match status" value="1"/>
</dbReference>
<dbReference type="PANTHER" id="PTHR42749">
    <property type="entry name" value="CELL SHAPE-DETERMINING PROTEIN MREB"/>
    <property type="match status" value="1"/>
</dbReference>
<evidence type="ECO:0000313" key="5">
    <source>
        <dbReference type="EMBL" id="AFC45969.1"/>
    </source>
</evidence>
<evidence type="ECO:0008006" key="7">
    <source>
        <dbReference type="Google" id="ProtNLM"/>
    </source>
</evidence>
<dbReference type="PRINTS" id="PR01217">
    <property type="entry name" value="PRICHEXTENSN"/>
</dbReference>
<feature type="region of interest" description="Disordered" evidence="4">
    <location>
        <begin position="616"/>
        <end position="663"/>
    </location>
</feature>
<dbReference type="HOGENOM" id="CLU_028017_0_0_11"/>
<dbReference type="InterPro" id="IPR043129">
    <property type="entry name" value="ATPase_NBD"/>
</dbReference>
<dbReference type="EMBL" id="CP003322">
    <property type="protein sequence ID" value="AFC45969.1"/>
    <property type="molecule type" value="Genomic_DNA"/>
</dbReference>
<evidence type="ECO:0000256" key="3">
    <source>
        <dbReference type="ARBA" id="ARBA00023186"/>
    </source>
</evidence>
<protein>
    <recommendedName>
        <fullName evidence="7">Molecular chaperone</fullName>
    </recommendedName>
</protein>
<dbReference type="PATRIC" id="fig|487521.10.peg.4757"/>
<keyword evidence="3" id="KW-0143">Chaperone</keyword>
<proteinExistence type="predicted"/>
<feature type="compositionally biased region" description="Low complexity" evidence="4">
    <location>
        <begin position="560"/>
        <end position="574"/>
    </location>
</feature>
<dbReference type="Gene3D" id="3.90.640.10">
    <property type="entry name" value="Actin, Chain A, domain 4"/>
    <property type="match status" value="1"/>
</dbReference>
<keyword evidence="1" id="KW-0547">Nucleotide-binding</keyword>
<feature type="compositionally biased region" description="Low complexity" evidence="4">
    <location>
        <begin position="543"/>
        <end position="552"/>
    </location>
</feature>
<dbReference type="eggNOG" id="COG0443">
    <property type="taxonomic scope" value="Bacteria"/>
</dbReference>
<dbReference type="Gene3D" id="3.30.420.40">
    <property type="match status" value="2"/>
</dbReference>
<evidence type="ECO:0000256" key="4">
    <source>
        <dbReference type="SAM" id="MobiDB-lite"/>
    </source>
</evidence>
<sequence>MYDPLGLSIGTTNLVAARNGSPPVNRRCVLTLYPHCAPKIGVPEENPPLAEPGVPMRNFVERIGDSVALVSPDGSAHDPELLTVEALDAMVLAAGADAAASEISIAVPAHWKPSTVQALRDALRTHVGFVRSGMAPRLVSDAIASLTAVKSELGLPDEGIVGLLDFGGSGTSATLVNIAGDFELVSATMRYTALSGDEIDQELQLRAFEELGHGSGLDPGSTAGVGQLGELREQCRAAKERLSVDMATDIVAELGGRSCSLTVTQDDLEELIQDRLTGFIYAFDDMLVRYRKSWSDLAAVVTVGGGARIPLVTERLSMHGRTPILTPSQPAFAAACGALILASRGGELDLRTRTSIGLLATADAAGDVVDLGAGDVLVIDDEALTDRELAWSQTDDPGDLRMRFGGETYDEDGPAGWSMRLNVIDPPRERRPWRRLRISQLIIGMSAVVAMTAVGGVAYTLTGIENRQAPPAPSVAPPPAPSVKPAAPAPAAPPPPTAVPPPPPPSAQPVPSPAPPPPEPPPSPPPPPPPPVVVTTAPPAPVYTPRHTAPPTTTAPPQPTVTTTVPPSPTATTTSPPPPTSEEPVTTSTTTTVPMTTEWIHVPLLPVPIPIQVPQKQAPATPQYPQYSPQYPSNEYPQYQPYPGNEYPQYPGSSQNPYWGPGY</sequence>
<dbReference type="PANTHER" id="PTHR42749:SF1">
    <property type="entry name" value="CELL SHAPE-DETERMINING PROTEIN MREB"/>
    <property type="match status" value="1"/>
</dbReference>